<reference evidence="2" key="2">
    <citation type="submission" date="2018-10" db="EMBL/GenBank/DDBJ databases">
        <title>Effector identification in a new, highly contiguous assembly of the strawberry crown rot pathogen Phytophthora cactorum.</title>
        <authorList>
            <person name="Armitage A.D."/>
            <person name="Nellist C.F."/>
            <person name="Bates H."/>
            <person name="Vickerstaff R.J."/>
            <person name="Harrison R.J."/>
        </authorList>
    </citation>
    <scope>NUCLEOTIDE SEQUENCE</scope>
    <source>
        <strain evidence="2">15-7</strain>
        <strain evidence="3">4040</strain>
        <strain evidence="4">P415</strain>
        <strain evidence="5">P421</strain>
    </source>
</reference>
<feature type="region of interest" description="Disordered" evidence="1">
    <location>
        <begin position="82"/>
        <end position="111"/>
    </location>
</feature>
<evidence type="ECO:0000313" key="3">
    <source>
        <dbReference type="EMBL" id="KAG2942264.1"/>
    </source>
</evidence>
<dbReference type="Proteomes" id="UP000735874">
    <property type="component" value="Unassembled WGS sequence"/>
</dbReference>
<dbReference type="EMBL" id="MJFZ01000015">
    <property type="protein sequence ID" value="RAW42458.1"/>
    <property type="molecule type" value="Genomic_DNA"/>
</dbReference>
<protein>
    <submittedName>
        <fullName evidence="6">Uncharacterized protein</fullName>
    </submittedName>
</protein>
<reference evidence="6 7" key="1">
    <citation type="submission" date="2018-01" db="EMBL/GenBank/DDBJ databases">
        <title>Draft genome of the strawberry crown rot pathogen Phytophthora cactorum.</title>
        <authorList>
            <person name="Armitage A.D."/>
            <person name="Lysoe E."/>
            <person name="Nellist C.F."/>
            <person name="Harrison R.J."/>
            <person name="Brurberg M.B."/>
        </authorList>
    </citation>
    <scope>NUCLEOTIDE SEQUENCE [LARGE SCALE GENOMIC DNA]</scope>
    <source>
        <strain evidence="6 7">10300</strain>
    </source>
</reference>
<accession>A0A329T1Y5</accession>
<comment type="caution">
    <text evidence="6">The sequence shown here is derived from an EMBL/GenBank/DDBJ whole genome shotgun (WGS) entry which is preliminary data.</text>
</comment>
<dbReference type="OrthoDB" id="117261at2759"/>
<proteinExistence type="predicted"/>
<evidence type="ECO:0000313" key="7">
    <source>
        <dbReference type="Proteomes" id="UP000251314"/>
    </source>
</evidence>
<feature type="compositionally biased region" description="Basic and acidic residues" evidence="1">
    <location>
        <begin position="45"/>
        <end position="54"/>
    </location>
</feature>
<dbReference type="Proteomes" id="UP000760860">
    <property type="component" value="Unassembled WGS sequence"/>
</dbReference>
<sequence length="111" mass="12401">MNLVVQTTKLASKKPWDLGTDDRRHAGARRVRGADECNGAAVVGRPEREGRSTEQQEELDMGDMNDDDKELLLMVLRRYPKQLEPREGCPPMTTLGAENDIHTGIESPIKS</sequence>
<dbReference type="EMBL" id="RCMK01000231">
    <property type="protein sequence ID" value="KAG2942264.1"/>
    <property type="molecule type" value="Genomic_DNA"/>
</dbReference>
<dbReference type="EMBL" id="RCML01000226">
    <property type="protein sequence ID" value="KAG2984768.1"/>
    <property type="molecule type" value="Genomic_DNA"/>
</dbReference>
<feature type="region of interest" description="Disordered" evidence="1">
    <location>
        <begin position="44"/>
        <end position="65"/>
    </location>
</feature>
<dbReference type="EMBL" id="RCMG01000238">
    <property type="protein sequence ID" value="KAG2858824.1"/>
    <property type="molecule type" value="Genomic_DNA"/>
</dbReference>
<evidence type="ECO:0000313" key="6">
    <source>
        <dbReference type="EMBL" id="RAW42458.1"/>
    </source>
</evidence>
<keyword evidence="7" id="KW-1185">Reference proteome</keyword>
<evidence type="ECO:0000256" key="1">
    <source>
        <dbReference type="SAM" id="MobiDB-lite"/>
    </source>
</evidence>
<dbReference type="Proteomes" id="UP000697107">
    <property type="component" value="Unassembled WGS sequence"/>
</dbReference>
<evidence type="ECO:0000313" key="5">
    <source>
        <dbReference type="EMBL" id="KAG3222073.1"/>
    </source>
</evidence>
<evidence type="ECO:0000313" key="4">
    <source>
        <dbReference type="EMBL" id="KAG2984768.1"/>
    </source>
</evidence>
<organism evidence="6 7">
    <name type="scientific">Phytophthora cactorum</name>
    <dbReference type="NCBI Taxonomy" id="29920"/>
    <lineage>
        <taxon>Eukaryota</taxon>
        <taxon>Sar</taxon>
        <taxon>Stramenopiles</taxon>
        <taxon>Oomycota</taxon>
        <taxon>Peronosporomycetes</taxon>
        <taxon>Peronosporales</taxon>
        <taxon>Peronosporaceae</taxon>
        <taxon>Phytophthora</taxon>
    </lineage>
</organism>
<name>A0A329T1Y5_9STRA</name>
<dbReference type="AlphaFoldDB" id="A0A329T1Y5"/>
<feature type="compositionally biased region" description="Acidic residues" evidence="1">
    <location>
        <begin position="55"/>
        <end position="65"/>
    </location>
</feature>
<evidence type="ECO:0000313" key="2">
    <source>
        <dbReference type="EMBL" id="KAG2858824.1"/>
    </source>
</evidence>
<dbReference type="Proteomes" id="UP000251314">
    <property type="component" value="Unassembled WGS sequence"/>
</dbReference>
<dbReference type="EMBL" id="RCMV01000195">
    <property type="protein sequence ID" value="KAG3222073.1"/>
    <property type="molecule type" value="Genomic_DNA"/>
</dbReference>
<dbReference type="VEuPathDB" id="FungiDB:PC110_g1314"/>
<gene>
    <name evidence="6" type="ORF">PC110_g1314</name>
    <name evidence="2" type="ORF">PC113_g9471</name>
    <name evidence="3" type="ORF">PC117_g9832</name>
    <name evidence="4" type="ORF">PC118_g8690</name>
    <name evidence="5" type="ORF">PC129_g7211</name>
</gene>
<dbReference type="Proteomes" id="UP000736787">
    <property type="component" value="Unassembled WGS sequence"/>
</dbReference>